<evidence type="ECO:0000256" key="3">
    <source>
        <dbReference type="ARBA" id="ARBA00022679"/>
    </source>
</evidence>
<dbReference type="GO" id="GO:0046872">
    <property type="term" value="F:metal ion binding"/>
    <property type="evidence" value="ECO:0007669"/>
    <property type="project" value="UniProtKB-KW"/>
</dbReference>
<dbReference type="GO" id="GO:0032259">
    <property type="term" value="P:methylation"/>
    <property type="evidence" value="ECO:0007669"/>
    <property type="project" value="UniProtKB-KW"/>
</dbReference>
<dbReference type="InParanoid" id="M0ZNK6"/>
<sequence>MEVANVLHMTEGIGDSSYAKNSLFQVPDGIENNKGTIYAASTSPSSVLKAYSKQYERDFATFLKYRSEELVEGGRIVLTMPDRENEHHLSNVCRFMLEPLAIALKDLGYREIKYIVEKEGSFTIDLLKTLEHHMDSSCEGYNEAQGVRAVGQPLLVRHFGDDDKLMDVVFNKCKDIYANIMAKEKNIFTNVSLFD</sequence>
<dbReference type="PANTHER" id="PTHR31009">
    <property type="entry name" value="S-ADENOSYL-L-METHIONINE:CARBOXYL METHYLTRANSFERASE FAMILY PROTEIN"/>
    <property type="match status" value="1"/>
</dbReference>
<dbReference type="HOGENOM" id="CLU_019628_4_0_1"/>
<organism evidence="6 7">
    <name type="scientific">Solanum tuberosum</name>
    <name type="common">Potato</name>
    <dbReference type="NCBI Taxonomy" id="4113"/>
    <lineage>
        <taxon>Eukaryota</taxon>
        <taxon>Viridiplantae</taxon>
        <taxon>Streptophyta</taxon>
        <taxon>Embryophyta</taxon>
        <taxon>Tracheophyta</taxon>
        <taxon>Spermatophyta</taxon>
        <taxon>Magnoliopsida</taxon>
        <taxon>eudicotyledons</taxon>
        <taxon>Gunneridae</taxon>
        <taxon>Pentapetalae</taxon>
        <taxon>asterids</taxon>
        <taxon>lamiids</taxon>
        <taxon>Solanales</taxon>
        <taxon>Solanaceae</taxon>
        <taxon>Solanoideae</taxon>
        <taxon>Solaneae</taxon>
        <taxon>Solanum</taxon>
    </lineage>
</organism>
<dbReference type="SUPFAM" id="SSF53335">
    <property type="entry name" value="S-adenosyl-L-methionine-dependent methyltransferases"/>
    <property type="match status" value="1"/>
</dbReference>
<keyword evidence="2" id="KW-0489">Methyltransferase</keyword>
<dbReference type="Pfam" id="PF03492">
    <property type="entry name" value="Methyltransf_7"/>
    <property type="match status" value="2"/>
</dbReference>
<evidence type="ECO:0000313" key="6">
    <source>
        <dbReference type="EnsemblPlants" id="PGSC0003DMT400004527"/>
    </source>
</evidence>
<keyword evidence="3" id="KW-0808">Transferase</keyword>
<dbReference type="PaxDb" id="4113-PGSC0003DMT400004527"/>
<protein>
    <submittedName>
        <fullName evidence="6">S-adenosyl-L-methionine:nicotinic acid carboxyl methyltransferase</fullName>
    </submittedName>
</protein>
<keyword evidence="4" id="KW-0479">Metal-binding</keyword>
<reference evidence="6" key="2">
    <citation type="submission" date="2015-06" db="UniProtKB">
        <authorList>
            <consortium name="EnsemblPlants"/>
        </authorList>
    </citation>
    <scope>IDENTIFICATION</scope>
    <source>
        <strain evidence="6">DM1-3 516 R44</strain>
    </source>
</reference>
<dbReference type="Proteomes" id="UP000011115">
    <property type="component" value="Unassembled WGS sequence"/>
</dbReference>
<keyword evidence="7" id="KW-1185">Reference proteome</keyword>
<reference evidence="7" key="1">
    <citation type="journal article" date="2011" name="Nature">
        <title>Genome sequence and analysis of the tuber crop potato.</title>
        <authorList>
            <consortium name="The Potato Genome Sequencing Consortium"/>
        </authorList>
    </citation>
    <scope>NUCLEOTIDE SEQUENCE [LARGE SCALE GENOMIC DNA]</scope>
    <source>
        <strain evidence="7">cv. DM1-3 516 R44</strain>
    </source>
</reference>
<evidence type="ECO:0000256" key="1">
    <source>
        <dbReference type="ARBA" id="ARBA00007967"/>
    </source>
</evidence>
<dbReference type="GO" id="GO:0008168">
    <property type="term" value="F:methyltransferase activity"/>
    <property type="evidence" value="ECO:0007669"/>
    <property type="project" value="UniProtKB-KW"/>
</dbReference>
<dbReference type="eggNOG" id="ENOG502QQVK">
    <property type="taxonomic scope" value="Eukaryota"/>
</dbReference>
<dbReference type="AlphaFoldDB" id="M0ZNK6"/>
<evidence type="ECO:0000256" key="2">
    <source>
        <dbReference type="ARBA" id="ARBA00022603"/>
    </source>
</evidence>
<dbReference type="Gene3D" id="1.10.1200.270">
    <property type="entry name" value="Methyltransferase, alpha-helical capping domain"/>
    <property type="match status" value="2"/>
</dbReference>
<dbReference type="InterPro" id="IPR005299">
    <property type="entry name" value="MeTrfase_7"/>
</dbReference>
<evidence type="ECO:0000313" key="7">
    <source>
        <dbReference type="Proteomes" id="UP000011115"/>
    </source>
</evidence>
<evidence type="ECO:0000256" key="5">
    <source>
        <dbReference type="ARBA" id="ARBA00022842"/>
    </source>
</evidence>
<dbReference type="Gramene" id="PGSC0003DMT400004527">
    <property type="protein sequence ID" value="PGSC0003DMT400004527"/>
    <property type="gene ID" value="PGSC0003DMG400001800"/>
</dbReference>
<name>M0ZNK6_SOLTU</name>
<dbReference type="InterPro" id="IPR029063">
    <property type="entry name" value="SAM-dependent_MTases_sf"/>
</dbReference>
<dbReference type="EnsemblPlants" id="PGSC0003DMT400004527">
    <property type="protein sequence ID" value="PGSC0003DMT400004527"/>
    <property type="gene ID" value="PGSC0003DMG400001800"/>
</dbReference>
<dbReference type="OMA" id="VFHFVHS"/>
<evidence type="ECO:0000256" key="4">
    <source>
        <dbReference type="ARBA" id="ARBA00022723"/>
    </source>
</evidence>
<keyword evidence="5" id="KW-0460">Magnesium</keyword>
<comment type="similarity">
    <text evidence="1">Belongs to the methyltransferase superfamily. Type-7 methyltransferase family.</text>
</comment>
<dbReference type="InterPro" id="IPR042086">
    <property type="entry name" value="MeTrfase_capping"/>
</dbReference>
<proteinExistence type="inferred from homology"/>
<accession>M0ZNK6</accession>